<sequence length="125" mass="13773">MKEDGGGIIVLTRKNLTVKNVSLGGDDEEVVGLVVTDKRQDINIVTVYVPSKTTVWPNEQYDAMVRSTIERMKIEVAIKDRVVIVGNFNAKKSCGNGGEWGEVRHLPRGQQGDTGNPCLMKRLCS</sequence>
<proteinExistence type="predicted"/>
<comment type="caution">
    <text evidence="1">The sequence shown here is derived from an EMBL/GenBank/DDBJ whole genome shotgun (WGS) entry which is preliminary data.</text>
</comment>
<evidence type="ECO:0008006" key="3">
    <source>
        <dbReference type="Google" id="ProtNLM"/>
    </source>
</evidence>
<keyword evidence="2" id="KW-1185">Reference proteome</keyword>
<dbReference type="EMBL" id="VSRR010008380">
    <property type="protein sequence ID" value="MPC48622.1"/>
    <property type="molecule type" value="Genomic_DNA"/>
</dbReference>
<dbReference type="Gene3D" id="3.60.10.10">
    <property type="entry name" value="Endonuclease/exonuclease/phosphatase"/>
    <property type="match status" value="1"/>
</dbReference>
<evidence type="ECO:0000313" key="2">
    <source>
        <dbReference type="Proteomes" id="UP000324222"/>
    </source>
</evidence>
<dbReference type="InterPro" id="IPR036691">
    <property type="entry name" value="Endo/exonu/phosph_ase_sf"/>
</dbReference>
<dbReference type="AlphaFoldDB" id="A0A5B7FQ54"/>
<accession>A0A5B7FQ54</accession>
<reference evidence="1 2" key="1">
    <citation type="submission" date="2019-05" db="EMBL/GenBank/DDBJ databases">
        <title>Another draft genome of Portunus trituberculatus and its Hox gene families provides insights of decapod evolution.</title>
        <authorList>
            <person name="Jeong J.-H."/>
            <person name="Song I."/>
            <person name="Kim S."/>
            <person name="Choi T."/>
            <person name="Kim D."/>
            <person name="Ryu S."/>
            <person name="Kim W."/>
        </authorList>
    </citation>
    <scope>NUCLEOTIDE SEQUENCE [LARGE SCALE GENOMIC DNA]</scope>
    <source>
        <tissue evidence="1">Muscle</tissue>
    </source>
</reference>
<dbReference type="SUPFAM" id="SSF56219">
    <property type="entry name" value="DNase I-like"/>
    <property type="match status" value="1"/>
</dbReference>
<gene>
    <name evidence="1" type="ORF">E2C01_042402</name>
</gene>
<name>A0A5B7FQ54_PORTR</name>
<evidence type="ECO:0000313" key="1">
    <source>
        <dbReference type="EMBL" id="MPC48622.1"/>
    </source>
</evidence>
<protein>
    <recommendedName>
        <fullName evidence="3">Endonuclease/exonuclease/phosphatase domain-containing protein</fullName>
    </recommendedName>
</protein>
<organism evidence="1 2">
    <name type="scientific">Portunus trituberculatus</name>
    <name type="common">Swimming crab</name>
    <name type="synonym">Neptunus trituberculatus</name>
    <dbReference type="NCBI Taxonomy" id="210409"/>
    <lineage>
        <taxon>Eukaryota</taxon>
        <taxon>Metazoa</taxon>
        <taxon>Ecdysozoa</taxon>
        <taxon>Arthropoda</taxon>
        <taxon>Crustacea</taxon>
        <taxon>Multicrustacea</taxon>
        <taxon>Malacostraca</taxon>
        <taxon>Eumalacostraca</taxon>
        <taxon>Eucarida</taxon>
        <taxon>Decapoda</taxon>
        <taxon>Pleocyemata</taxon>
        <taxon>Brachyura</taxon>
        <taxon>Eubrachyura</taxon>
        <taxon>Portunoidea</taxon>
        <taxon>Portunidae</taxon>
        <taxon>Portuninae</taxon>
        <taxon>Portunus</taxon>
    </lineage>
</organism>
<dbReference type="Proteomes" id="UP000324222">
    <property type="component" value="Unassembled WGS sequence"/>
</dbReference>